<dbReference type="Pfam" id="PF21448">
    <property type="entry name" value="DNMK"/>
    <property type="match status" value="2"/>
</dbReference>
<name>A0A4R0EF22_9GAMM</name>
<dbReference type="Proteomes" id="UP000291380">
    <property type="component" value="Unassembled WGS sequence"/>
</dbReference>
<sequence length="271" mass="31160">MSKIIGLAALARSGKDTVASMLLEHKDVTTYALADPLKIGCQVLFGLTDAETWNDDVKEEEVLHWGWSPRRFFQTIGTNWLRELNSEHWLLRANLALNQNQITESDKAHIDFNDPKAPFRLAVQAIFGVSQEEAWNPSLLDIKNKYWDMTPNQMIDFLYDHAHSEFSNYDELRSKRPVAFSSREIPAHGNNNIVIIKDVRFENEADFIRSHNGTIWHVKRDNAVKVLNHSSEKGIEIKNGDIVIDNNGSLDDLKLVVEKEWEKIRVCPHFI</sequence>
<gene>
    <name evidence="1" type="ORF">E0H85_15780</name>
</gene>
<dbReference type="Gene3D" id="3.40.50.300">
    <property type="entry name" value="P-loop containing nucleotide triphosphate hydrolases"/>
    <property type="match status" value="2"/>
</dbReference>
<dbReference type="SUPFAM" id="SSF52540">
    <property type="entry name" value="P-loop containing nucleoside triphosphate hydrolases"/>
    <property type="match status" value="1"/>
</dbReference>
<dbReference type="OrthoDB" id="5401711at2"/>
<dbReference type="GO" id="GO:0016301">
    <property type="term" value="F:kinase activity"/>
    <property type="evidence" value="ECO:0007669"/>
    <property type="project" value="UniProtKB-KW"/>
</dbReference>
<evidence type="ECO:0000313" key="1">
    <source>
        <dbReference type="EMBL" id="TCB54796.1"/>
    </source>
</evidence>
<dbReference type="InterPro" id="IPR048444">
    <property type="entry name" value="DNMK"/>
</dbReference>
<dbReference type="AlphaFoldDB" id="A0A4R0EF22"/>
<keyword evidence="1" id="KW-0418">Kinase</keyword>
<dbReference type="InterPro" id="IPR027417">
    <property type="entry name" value="P-loop_NTPase"/>
</dbReference>
<evidence type="ECO:0000313" key="2">
    <source>
        <dbReference type="Proteomes" id="UP000291380"/>
    </source>
</evidence>
<proteinExistence type="predicted"/>
<comment type="caution">
    <text evidence="1">The sequence shown here is derived from an EMBL/GenBank/DDBJ whole genome shotgun (WGS) entry which is preliminary data.</text>
</comment>
<accession>A0A4R0EF22</accession>
<dbReference type="RefSeq" id="WP_131272158.1">
    <property type="nucleotide sequence ID" value="NZ_SJOA01000031.1"/>
</dbReference>
<keyword evidence="1" id="KW-0808">Transferase</keyword>
<dbReference type="EMBL" id="SJOA01000031">
    <property type="protein sequence ID" value="TCB54796.1"/>
    <property type="molecule type" value="Genomic_DNA"/>
</dbReference>
<protein>
    <submittedName>
        <fullName evidence="1">Deoxynucleotide monophosphate kinase</fullName>
    </submittedName>
</protein>
<organism evidence="1 2">
    <name type="scientific">Acinetobacter terrae</name>
    <dbReference type="NCBI Taxonomy" id="2731247"/>
    <lineage>
        <taxon>Bacteria</taxon>
        <taxon>Pseudomonadati</taxon>
        <taxon>Pseudomonadota</taxon>
        <taxon>Gammaproteobacteria</taxon>
        <taxon>Moraxellales</taxon>
        <taxon>Moraxellaceae</taxon>
        <taxon>Acinetobacter</taxon>
        <taxon>Acinetobacter Taxon 24</taxon>
    </lineage>
</organism>
<reference evidence="1 2" key="1">
    <citation type="submission" date="2019-02" db="EMBL/GenBank/DDBJ databases">
        <title>High diversity of culturable Acinetobacter species in natural soil and water ecosystems.</title>
        <authorList>
            <person name="Radolfova-Krizova L."/>
            <person name="Nemec A."/>
        </authorList>
    </citation>
    <scope>NUCLEOTIDE SEQUENCE [LARGE SCALE GENOMIC DNA]</scope>
    <source>
        <strain evidence="1 2">ANC 4281</strain>
    </source>
</reference>